<reference evidence="2 3" key="1">
    <citation type="submission" date="2017-11" db="EMBL/GenBank/DDBJ databases">
        <title>Population delineation of vibrios coincides with oyster pathogenicity.</title>
        <authorList>
            <person name="Bruto M."/>
            <person name="Labreuche Y."/>
            <person name="James A."/>
            <person name="Piel D."/>
            <person name="Chenivesse S."/>
            <person name="Petton B."/>
            <person name="Polz M.F."/>
            <person name="Le Roux F."/>
        </authorList>
    </citation>
    <scope>NUCLEOTIDE SEQUENCE [LARGE SCALE GENOMIC DNA]</scope>
    <source>
        <strain evidence="2 3">FF_144</strain>
    </source>
</reference>
<accession>A0A2T5EJ97</accession>
<evidence type="ECO:0000256" key="1">
    <source>
        <dbReference type="SAM" id="MobiDB-lite"/>
    </source>
</evidence>
<feature type="compositionally biased region" description="Polar residues" evidence="1">
    <location>
        <begin position="28"/>
        <end position="50"/>
    </location>
</feature>
<name>A0A2T5EJ97_VIBSP</name>
<evidence type="ECO:0000313" key="2">
    <source>
        <dbReference type="EMBL" id="PTP20218.1"/>
    </source>
</evidence>
<dbReference type="Proteomes" id="UP000244197">
    <property type="component" value="Unassembled WGS sequence"/>
</dbReference>
<organism evidence="2 3">
    <name type="scientific">Vibrio splendidus</name>
    <dbReference type="NCBI Taxonomy" id="29497"/>
    <lineage>
        <taxon>Bacteria</taxon>
        <taxon>Pseudomonadati</taxon>
        <taxon>Pseudomonadota</taxon>
        <taxon>Gammaproteobacteria</taxon>
        <taxon>Vibrionales</taxon>
        <taxon>Vibrionaceae</taxon>
        <taxon>Vibrio</taxon>
    </lineage>
</organism>
<evidence type="ECO:0000313" key="3">
    <source>
        <dbReference type="Proteomes" id="UP000244197"/>
    </source>
</evidence>
<dbReference type="AlphaFoldDB" id="A0A2T5EJ97"/>
<dbReference type="EMBL" id="PIFK01000086">
    <property type="protein sequence ID" value="PTP20218.1"/>
    <property type="molecule type" value="Genomic_DNA"/>
</dbReference>
<sequence>MTIGGAVAGGMTGGTAAATAAGAVTGKTISDSMSSNDSTVVQPTSPQPRNEGTLMDMFRQSSSV</sequence>
<comment type="caution">
    <text evidence="2">The sequence shown here is derived from an EMBL/GenBank/DDBJ whole genome shotgun (WGS) entry which is preliminary data.</text>
</comment>
<gene>
    <name evidence="2" type="ORF">CWO07_24210</name>
</gene>
<protein>
    <submittedName>
        <fullName evidence="2">Uncharacterized protein</fullName>
    </submittedName>
</protein>
<proteinExistence type="predicted"/>
<feature type="region of interest" description="Disordered" evidence="1">
    <location>
        <begin position="28"/>
        <end position="64"/>
    </location>
</feature>